<protein>
    <submittedName>
        <fullName evidence="2">Uncharacterized protein</fullName>
    </submittedName>
</protein>
<name>A0ABS8YA01_DATST</name>
<reference evidence="2 3" key="1">
    <citation type="journal article" date="2021" name="BMC Genomics">
        <title>Datura genome reveals duplications of psychoactive alkaloid biosynthetic genes and high mutation rate following tissue culture.</title>
        <authorList>
            <person name="Rajewski A."/>
            <person name="Carter-House D."/>
            <person name="Stajich J."/>
            <person name="Litt A."/>
        </authorList>
    </citation>
    <scope>NUCLEOTIDE SEQUENCE [LARGE SCALE GENOMIC DNA]</scope>
    <source>
        <strain evidence="2">AR-01</strain>
    </source>
</reference>
<organism evidence="2 3">
    <name type="scientific">Datura stramonium</name>
    <name type="common">Jimsonweed</name>
    <name type="synonym">Common thornapple</name>
    <dbReference type="NCBI Taxonomy" id="4076"/>
    <lineage>
        <taxon>Eukaryota</taxon>
        <taxon>Viridiplantae</taxon>
        <taxon>Streptophyta</taxon>
        <taxon>Embryophyta</taxon>
        <taxon>Tracheophyta</taxon>
        <taxon>Spermatophyta</taxon>
        <taxon>Magnoliopsida</taxon>
        <taxon>eudicotyledons</taxon>
        <taxon>Gunneridae</taxon>
        <taxon>Pentapetalae</taxon>
        <taxon>asterids</taxon>
        <taxon>lamiids</taxon>
        <taxon>Solanales</taxon>
        <taxon>Solanaceae</taxon>
        <taxon>Solanoideae</taxon>
        <taxon>Datureae</taxon>
        <taxon>Datura</taxon>
    </lineage>
</organism>
<dbReference type="Proteomes" id="UP000823775">
    <property type="component" value="Unassembled WGS sequence"/>
</dbReference>
<comment type="caution">
    <text evidence="2">The sequence shown here is derived from an EMBL/GenBank/DDBJ whole genome shotgun (WGS) entry which is preliminary data.</text>
</comment>
<evidence type="ECO:0000313" key="3">
    <source>
        <dbReference type="Proteomes" id="UP000823775"/>
    </source>
</evidence>
<accession>A0ABS8YA01</accession>
<feature type="region of interest" description="Disordered" evidence="1">
    <location>
        <begin position="100"/>
        <end position="122"/>
    </location>
</feature>
<sequence>MDAWRHAHAGRWRGTFEGMPHAGLVRGTAWGMPMLYRVRGTLEARICRPARDVGGTLMPAECAGTLRHAHAGLVRSDAGGTLCRPSATDVEARPCRPMARIAGGTHKAGPSARDAGGTPMPA</sequence>
<keyword evidence="3" id="KW-1185">Reference proteome</keyword>
<evidence type="ECO:0000256" key="1">
    <source>
        <dbReference type="SAM" id="MobiDB-lite"/>
    </source>
</evidence>
<gene>
    <name evidence="2" type="ORF">HAX54_028103</name>
</gene>
<dbReference type="EMBL" id="JACEIK010034366">
    <property type="protein sequence ID" value="MCE5166854.1"/>
    <property type="molecule type" value="Genomic_DNA"/>
</dbReference>
<proteinExistence type="predicted"/>
<evidence type="ECO:0000313" key="2">
    <source>
        <dbReference type="EMBL" id="MCE5166854.1"/>
    </source>
</evidence>